<evidence type="ECO:0000259" key="1">
    <source>
        <dbReference type="PROSITE" id="PS51186"/>
    </source>
</evidence>
<dbReference type="EMBL" id="CP061723">
    <property type="protein sequence ID" value="QOD00431.1"/>
    <property type="molecule type" value="Genomic_DNA"/>
</dbReference>
<dbReference type="InterPro" id="IPR016181">
    <property type="entry name" value="Acyl_CoA_acyltransferase"/>
</dbReference>
<dbReference type="PANTHER" id="PTHR43415:SF3">
    <property type="entry name" value="GNAT-FAMILY ACETYLTRANSFERASE"/>
    <property type="match status" value="1"/>
</dbReference>
<feature type="domain" description="N-acetyltransferase" evidence="1">
    <location>
        <begin position="17"/>
        <end position="168"/>
    </location>
</feature>
<dbReference type="SUPFAM" id="SSF55729">
    <property type="entry name" value="Acyl-CoA N-acyltransferases (Nat)"/>
    <property type="match status" value="1"/>
</dbReference>
<name>A0ABD7BIB8_PSEPU</name>
<organism evidence="2 3">
    <name type="scientific">Pseudomonas putida</name>
    <name type="common">Arthrobacter siderocapsulatus</name>
    <dbReference type="NCBI Taxonomy" id="303"/>
    <lineage>
        <taxon>Bacteria</taxon>
        <taxon>Pseudomonadati</taxon>
        <taxon>Pseudomonadota</taxon>
        <taxon>Gammaproteobacteria</taxon>
        <taxon>Pseudomonadales</taxon>
        <taxon>Pseudomonadaceae</taxon>
        <taxon>Pseudomonas</taxon>
    </lineage>
</organism>
<dbReference type="Pfam" id="PF13302">
    <property type="entry name" value="Acetyltransf_3"/>
    <property type="match status" value="1"/>
</dbReference>
<dbReference type="PANTHER" id="PTHR43415">
    <property type="entry name" value="SPERMIDINE N(1)-ACETYLTRANSFERASE"/>
    <property type="match status" value="1"/>
</dbReference>
<accession>A0ABD7BIB8</accession>
<dbReference type="PROSITE" id="PS51186">
    <property type="entry name" value="GNAT"/>
    <property type="match status" value="1"/>
</dbReference>
<sequence length="171" mass="19212">MCPISDPVTGEFVDPCCVFTPYDLALRPFCIRDHAQLERWAENIQSSGYMARFKPHTAALAWNVIVCNGQDVGAVWLERTEHSDEARLGILLGEPALLGRGIGRRAILLTIEAVTRVHPLLFITLNVRESNERGIRCYEHCGFHVTSMSERGEVGSTYKVITMKKRISRAI</sequence>
<protein>
    <submittedName>
        <fullName evidence="2">GNAT family N-acetyltransferase</fullName>
    </submittedName>
</protein>
<dbReference type="RefSeq" id="WP_191087627.1">
    <property type="nucleotide sequence ID" value="NZ_CP061723.1"/>
</dbReference>
<reference evidence="2 3" key="1">
    <citation type="submission" date="2020-09" db="EMBL/GenBank/DDBJ databases">
        <title>Co-existence of a novel multidrug-resistance efflux pump with carbapenem resistance gene blaVIM-2 in one megaplasmid in Pseudomonas putida.</title>
        <authorList>
            <person name="Peng K."/>
            <person name="Li R."/>
        </authorList>
    </citation>
    <scope>NUCLEOTIDE SEQUENCE [LARGE SCALE GENOMIC DNA]</scope>
    <source>
        <strain evidence="2 3">ZXPA-20</strain>
    </source>
</reference>
<proteinExistence type="predicted"/>
<evidence type="ECO:0000313" key="3">
    <source>
        <dbReference type="Proteomes" id="UP000516786"/>
    </source>
</evidence>
<dbReference type="InterPro" id="IPR000182">
    <property type="entry name" value="GNAT_dom"/>
</dbReference>
<gene>
    <name evidence="2" type="ORF">ID616_12390</name>
</gene>
<dbReference type="Proteomes" id="UP000516786">
    <property type="component" value="Chromosome"/>
</dbReference>
<dbReference type="AlphaFoldDB" id="A0ABD7BIB8"/>
<evidence type="ECO:0000313" key="2">
    <source>
        <dbReference type="EMBL" id="QOD00431.1"/>
    </source>
</evidence>
<dbReference type="Gene3D" id="3.40.630.30">
    <property type="match status" value="1"/>
</dbReference>